<dbReference type="InterPro" id="IPR001000">
    <property type="entry name" value="GH10_dom"/>
</dbReference>
<comment type="similarity">
    <text evidence="4 11">Belongs to the glycosyl hydrolase 10 (cellulase F) family.</text>
</comment>
<feature type="compositionally biased region" description="Low complexity" evidence="12">
    <location>
        <begin position="324"/>
        <end position="338"/>
    </location>
</feature>
<dbReference type="InterPro" id="IPR035971">
    <property type="entry name" value="CBD_sf"/>
</dbReference>
<evidence type="ECO:0000256" key="13">
    <source>
        <dbReference type="SAM" id="SignalP"/>
    </source>
</evidence>
<dbReference type="PANTHER" id="PTHR31490">
    <property type="entry name" value="GLYCOSYL HYDROLASE"/>
    <property type="match status" value="1"/>
</dbReference>
<dbReference type="PROSITE" id="PS51164">
    <property type="entry name" value="CBM1_2"/>
    <property type="match status" value="1"/>
</dbReference>
<evidence type="ECO:0000256" key="10">
    <source>
        <dbReference type="ARBA" id="ARBA00023326"/>
    </source>
</evidence>
<dbReference type="SUPFAM" id="SSF57180">
    <property type="entry name" value="Cellulose-binding domain"/>
    <property type="match status" value="1"/>
</dbReference>
<evidence type="ECO:0000259" key="14">
    <source>
        <dbReference type="PROSITE" id="PS51164"/>
    </source>
</evidence>
<dbReference type="SMART" id="SM00236">
    <property type="entry name" value="fCBD"/>
    <property type="match status" value="1"/>
</dbReference>
<protein>
    <recommendedName>
        <fullName evidence="11">Beta-xylanase</fullName>
        <ecNumber evidence="11">3.2.1.8</ecNumber>
    </recommendedName>
</protein>
<dbReference type="AlphaFoldDB" id="A0A5C3QX19"/>
<keyword evidence="7 13" id="KW-0732">Signal</keyword>
<dbReference type="Gene3D" id="3.20.20.80">
    <property type="entry name" value="Glycosidases"/>
    <property type="match status" value="1"/>
</dbReference>
<comment type="subcellular location">
    <subcellularLocation>
        <location evidence="2">Secreted</location>
    </subcellularLocation>
</comment>
<name>A0A5C3QX19_9AGAR</name>
<dbReference type="GO" id="GO:0005576">
    <property type="term" value="C:extracellular region"/>
    <property type="evidence" value="ECO:0007669"/>
    <property type="project" value="UniProtKB-SubCell"/>
</dbReference>
<dbReference type="PROSITE" id="PS51760">
    <property type="entry name" value="GH10_2"/>
    <property type="match status" value="1"/>
</dbReference>
<evidence type="ECO:0000313" key="17">
    <source>
        <dbReference type="Proteomes" id="UP000305067"/>
    </source>
</evidence>
<keyword evidence="11" id="KW-0326">Glycosidase</keyword>
<keyword evidence="6" id="KW-0858">Xylan degradation</keyword>
<dbReference type="EMBL" id="ML178817">
    <property type="protein sequence ID" value="TFL05330.1"/>
    <property type="molecule type" value="Genomic_DNA"/>
</dbReference>
<dbReference type="InterPro" id="IPR044846">
    <property type="entry name" value="GH10"/>
</dbReference>
<evidence type="ECO:0000256" key="11">
    <source>
        <dbReference type="RuleBase" id="RU361174"/>
    </source>
</evidence>
<dbReference type="Pfam" id="PF00734">
    <property type="entry name" value="CBM_1"/>
    <property type="match status" value="1"/>
</dbReference>
<feature type="domain" description="GH10" evidence="15">
    <location>
        <begin position="16"/>
        <end position="323"/>
    </location>
</feature>
<sequence length="390" mass="41569">MRFATLFAVTIPIAVIAQLQPLKSYLNASGRYLGAFTNQARQNSAGATYNNLLRTNFDSVTESNACKWESLQPSRGNFNWGACDFTSNYITGLNGKFRGHTLVWHSQLASWVNSITGSANVDAVMKAHIQAVMGRYKGKTYAWDVLNEAIDDSGNMRNSVFMTQIGSSYVEKAFQYARAADPAAKLYYNDYNIEFQGKKQDAAVKLVSGLKAKGLIDGVGLQGHFTVGQMPANLAATVKRFAALGVDVAFTEVDIGTKSQDFTGQARDYTTLVKACVGEARCVGITVGGIRDNESSAWRVGEYCLLWDEQYRPKPAATAVATAAGGAAPVPTSTGGTPTTPPTTTPTTAPTGATSPAYGQCGGTGWTGPKACASGSTCQVVNEWYSQCLP</sequence>
<feature type="domain" description="CBM1" evidence="14">
    <location>
        <begin position="353"/>
        <end position="389"/>
    </location>
</feature>
<dbReference type="InterPro" id="IPR017853">
    <property type="entry name" value="GH"/>
</dbReference>
<evidence type="ECO:0000256" key="12">
    <source>
        <dbReference type="SAM" id="MobiDB-lite"/>
    </source>
</evidence>
<keyword evidence="5" id="KW-0964">Secreted</keyword>
<comment type="catalytic activity">
    <reaction evidence="1 11">
        <text>Endohydrolysis of (1-&gt;4)-beta-D-xylosidic linkages in xylans.</text>
        <dbReference type="EC" id="3.2.1.8"/>
    </reaction>
</comment>
<gene>
    <name evidence="16" type="ORF">BDV98DRAFT_293080</name>
</gene>
<feature type="region of interest" description="Disordered" evidence="12">
    <location>
        <begin position="324"/>
        <end position="352"/>
    </location>
</feature>
<accession>A0A5C3QX19</accession>
<evidence type="ECO:0000256" key="4">
    <source>
        <dbReference type="ARBA" id="ARBA00007495"/>
    </source>
</evidence>
<keyword evidence="8 11" id="KW-0378">Hydrolase</keyword>
<dbReference type="EC" id="3.2.1.8" evidence="11"/>
<proteinExistence type="inferred from homology"/>
<dbReference type="PANTHER" id="PTHR31490:SF35">
    <property type="entry name" value="ENDO-1,4-BETA-XYLANASE"/>
    <property type="match status" value="1"/>
</dbReference>
<organism evidence="16 17">
    <name type="scientific">Pterulicium gracile</name>
    <dbReference type="NCBI Taxonomy" id="1884261"/>
    <lineage>
        <taxon>Eukaryota</taxon>
        <taxon>Fungi</taxon>
        <taxon>Dikarya</taxon>
        <taxon>Basidiomycota</taxon>
        <taxon>Agaricomycotina</taxon>
        <taxon>Agaricomycetes</taxon>
        <taxon>Agaricomycetidae</taxon>
        <taxon>Agaricales</taxon>
        <taxon>Pleurotineae</taxon>
        <taxon>Pterulaceae</taxon>
        <taxon>Pterulicium</taxon>
    </lineage>
</organism>
<evidence type="ECO:0000256" key="8">
    <source>
        <dbReference type="ARBA" id="ARBA00022801"/>
    </source>
</evidence>
<dbReference type="SUPFAM" id="SSF51445">
    <property type="entry name" value="(Trans)glycosidases"/>
    <property type="match status" value="1"/>
</dbReference>
<evidence type="ECO:0000256" key="3">
    <source>
        <dbReference type="ARBA" id="ARBA00004851"/>
    </source>
</evidence>
<evidence type="ECO:0000259" key="15">
    <source>
        <dbReference type="PROSITE" id="PS51760"/>
    </source>
</evidence>
<keyword evidence="9 11" id="KW-0119">Carbohydrate metabolism</keyword>
<keyword evidence="17" id="KW-1185">Reference proteome</keyword>
<evidence type="ECO:0000256" key="1">
    <source>
        <dbReference type="ARBA" id="ARBA00000681"/>
    </source>
</evidence>
<evidence type="ECO:0000256" key="9">
    <source>
        <dbReference type="ARBA" id="ARBA00023277"/>
    </source>
</evidence>
<keyword evidence="10 11" id="KW-0624">Polysaccharide degradation</keyword>
<dbReference type="GO" id="GO:0045493">
    <property type="term" value="P:xylan catabolic process"/>
    <property type="evidence" value="ECO:0007669"/>
    <property type="project" value="UniProtKB-KW"/>
</dbReference>
<evidence type="ECO:0000256" key="6">
    <source>
        <dbReference type="ARBA" id="ARBA00022651"/>
    </source>
</evidence>
<feature type="signal peptide" evidence="13">
    <location>
        <begin position="1"/>
        <end position="17"/>
    </location>
</feature>
<dbReference type="STRING" id="1884261.A0A5C3QX19"/>
<dbReference type="GO" id="GO:0031176">
    <property type="term" value="F:endo-1,4-beta-xylanase activity"/>
    <property type="evidence" value="ECO:0007669"/>
    <property type="project" value="UniProtKB-EC"/>
</dbReference>
<evidence type="ECO:0000256" key="5">
    <source>
        <dbReference type="ARBA" id="ARBA00022525"/>
    </source>
</evidence>
<dbReference type="OrthoDB" id="3055998at2759"/>
<evidence type="ECO:0000256" key="2">
    <source>
        <dbReference type="ARBA" id="ARBA00004613"/>
    </source>
</evidence>
<feature type="chain" id="PRO_5022700915" description="Beta-xylanase" evidence="13">
    <location>
        <begin position="18"/>
        <end position="390"/>
    </location>
</feature>
<dbReference type="InterPro" id="IPR000254">
    <property type="entry name" value="CBD"/>
</dbReference>
<dbReference type="SMART" id="SM00633">
    <property type="entry name" value="Glyco_10"/>
    <property type="match status" value="1"/>
</dbReference>
<evidence type="ECO:0000313" key="16">
    <source>
        <dbReference type="EMBL" id="TFL05330.1"/>
    </source>
</evidence>
<dbReference type="GO" id="GO:0030248">
    <property type="term" value="F:cellulose binding"/>
    <property type="evidence" value="ECO:0007669"/>
    <property type="project" value="InterPro"/>
</dbReference>
<comment type="pathway">
    <text evidence="3">Glycan degradation; xylan degradation.</text>
</comment>
<dbReference type="Proteomes" id="UP000305067">
    <property type="component" value="Unassembled WGS sequence"/>
</dbReference>
<dbReference type="Pfam" id="PF00331">
    <property type="entry name" value="Glyco_hydro_10"/>
    <property type="match status" value="1"/>
</dbReference>
<reference evidence="16 17" key="1">
    <citation type="journal article" date="2019" name="Nat. Ecol. Evol.">
        <title>Megaphylogeny resolves global patterns of mushroom evolution.</title>
        <authorList>
            <person name="Varga T."/>
            <person name="Krizsan K."/>
            <person name="Foldi C."/>
            <person name="Dima B."/>
            <person name="Sanchez-Garcia M."/>
            <person name="Sanchez-Ramirez S."/>
            <person name="Szollosi G.J."/>
            <person name="Szarkandi J.G."/>
            <person name="Papp V."/>
            <person name="Albert L."/>
            <person name="Andreopoulos W."/>
            <person name="Angelini C."/>
            <person name="Antonin V."/>
            <person name="Barry K.W."/>
            <person name="Bougher N.L."/>
            <person name="Buchanan P."/>
            <person name="Buyck B."/>
            <person name="Bense V."/>
            <person name="Catcheside P."/>
            <person name="Chovatia M."/>
            <person name="Cooper J."/>
            <person name="Damon W."/>
            <person name="Desjardin D."/>
            <person name="Finy P."/>
            <person name="Geml J."/>
            <person name="Haridas S."/>
            <person name="Hughes K."/>
            <person name="Justo A."/>
            <person name="Karasinski D."/>
            <person name="Kautmanova I."/>
            <person name="Kiss B."/>
            <person name="Kocsube S."/>
            <person name="Kotiranta H."/>
            <person name="LaButti K.M."/>
            <person name="Lechner B.E."/>
            <person name="Liimatainen K."/>
            <person name="Lipzen A."/>
            <person name="Lukacs Z."/>
            <person name="Mihaltcheva S."/>
            <person name="Morgado L.N."/>
            <person name="Niskanen T."/>
            <person name="Noordeloos M.E."/>
            <person name="Ohm R.A."/>
            <person name="Ortiz-Santana B."/>
            <person name="Ovrebo C."/>
            <person name="Racz N."/>
            <person name="Riley R."/>
            <person name="Savchenko A."/>
            <person name="Shiryaev A."/>
            <person name="Soop K."/>
            <person name="Spirin V."/>
            <person name="Szebenyi C."/>
            <person name="Tomsovsky M."/>
            <person name="Tulloss R.E."/>
            <person name="Uehling J."/>
            <person name="Grigoriev I.V."/>
            <person name="Vagvolgyi C."/>
            <person name="Papp T."/>
            <person name="Martin F.M."/>
            <person name="Miettinen O."/>
            <person name="Hibbett D.S."/>
            <person name="Nagy L.G."/>
        </authorList>
    </citation>
    <scope>NUCLEOTIDE SEQUENCE [LARGE SCALE GENOMIC DNA]</scope>
    <source>
        <strain evidence="16 17">CBS 309.79</strain>
    </source>
</reference>
<evidence type="ECO:0000256" key="7">
    <source>
        <dbReference type="ARBA" id="ARBA00022729"/>
    </source>
</evidence>
<dbReference type="PRINTS" id="PR00134">
    <property type="entry name" value="GLHYDRLASE10"/>
</dbReference>
<dbReference type="PROSITE" id="PS00562">
    <property type="entry name" value="CBM1_1"/>
    <property type="match status" value="1"/>
</dbReference>